<dbReference type="InterPro" id="IPR019079">
    <property type="entry name" value="Capsule_synth_CapA"/>
</dbReference>
<dbReference type="InterPro" id="IPR029052">
    <property type="entry name" value="Metallo-depent_PP-like"/>
</dbReference>
<name>A0A1W1ZF75_9LACT</name>
<dbReference type="OrthoDB" id="9810906at2"/>
<dbReference type="PANTHER" id="PTHR33393">
    <property type="entry name" value="POLYGLUTAMINE SYNTHESIS ACCESSORY PROTEIN RV0574C-RELATED"/>
    <property type="match status" value="1"/>
</dbReference>
<dbReference type="Gene3D" id="3.60.21.10">
    <property type="match status" value="1"/>
</dbReference>
<dbReference type="InterPro" id="IPR052169">
    <property type="entry name" value="CW_Biosynth-Accessory"/>
</dbReference>
<dbReference type="PANTHER" id="PTHR33393:SF11">
    <property type="entry name" value="POLYGLUTAMINE SYNTHESIS ACCESSORY PROTEIN RV0574C-RELATED"/>
    <property type="match status" value="1"/>
</dbReference>
<proteinExistence type="inferred from homology"/>
<accession>A0A1W1ZF75</accession>
<reference evidence="4" key="1">
    <citation type="submission" date="2017-04" db="EMBL/GenBank/DDBJ databases">
        <authorList>
            <person name="Varghese N."/>
            <person name="Submissions S."/>
        </authorList>
    </citation>
    <scope>NUCLEOTIDE SEQUENCE [LARGE SCALE GENOMIC DNA]</scope>
    <source>
        <strain evidence="4">DSM 21500</strain>
    </source>
</reference>
<dbReference type="SMART" id="SM00854">
    <property type="entry name" value="PGA_cap"/>
    <property type="match status" value="1"/>
</dbReference>
<protein>
    <submittedName>
        <fullName evidence="3">Poly-gamma-glutamate synthesis protein (Capsule biosynthesis protein)</fullName>
    </submittedName>
</protein>
<feature type="domain" description="Capsule synthesis protein CapA" evidence="2">
    <location>
        <begin position="40"/>
        <end position="284"/>
    </location>
</feature>
<dbReference type="Proteomes" id="UP000243884">
    <property type="component" value="Unassembled WGS sequence"/>
</dbReference>
<dbReference type="STRING" id="371602.SAMN04487984_1298"/>
<evidence type="ECO:0000313" key="4">
    <source>
        <dbReference type="Proteomes" id="UP000243884"/>
    </source>
</evidence>
<dbReference type="SUPFAM" id="SSF56300">
    <property type="entry name" value="Metallo-dependent phosphatases"/>
    <property type="match status" value="1"/>
</dbReference>
<evidence type="ECO:0000259" key="2">
    <source>
        <dbReference type="SMART" id="SM00854"/>
    </source>
</evidence>
<evidence type="ECO:0000256" key="1">
    <source>
        <dbReference type="ARBA" id="ARBA00005662"/>
    </source>
</evidence>
<comment type="similarity">
    <text evidence="1">Belongs to the CapA family.</text>
</comment>
<sequence>MKKYWGIGMLFGLLMLLVGCGQQEQETPSTEKSEETTKISIMASGDMLFHDGLIQSVRTADGYDFNPSFAEVTPLIQSADLAIGDFEGAINPQAAPIGYPQFNTPSAVVPEISAAGYDVITLAQNHILDQGLDNALLTKQLFEEEGLTTIGLKSAKDDPIVIKDVNGIKVALLAYTYGFNDYDQELTADEYETHLLDLNREQIFADLATAEEEADVTVVLPHMGTEYQTTPNEEQEALFHEMIDHGADIIFGGHPHVPQPTEVVEHDGEQKFILYSMGNLLSNMTLESMGDIWTERGVVMEVNVEKTGDNPAKIASIQPHPTWVYRDTQADGSDIVKTAVAEEYLPGGKRENTLSPALEQRAQTAYHEVMELLAVDKNIMKEK</sequence>
<dbReference type="AlphaFoldDB" id="A0A1W1ZF75"/>
<keyword evidence="4" id="KW-1185">Reference proteome</keyword>
<organism evidence="3 4">
    <name type="scientific">Aerococcus suis</name>
    <dbReference type="NCBI Taxonomy" id="371602"/>
    <lineage>
        <taxon>Bacteria</taxon>
        <taxon>Bacillati</taxon>
        <taxon>Bacillota</taxon>
        <taxon>Bacilli</taxon>
        <taxon>Lactobacillales</taxon>
        <taxon>Aerococcaceae</taxon>
        <taxon>Aerococcus</taxon>
    </lineage>
</organism>
<dbReference type="PROSITE" id="PS51257">
    <property type="entry name" value="PROKAR_LIPOPROTEIN"/>
    <property type="match status" value="1"/>
</dbReference>
<dbReference type="RefSeq" id="WP_084099410.1">
    <property type="nucleotide sequence ID" value="NZ_FWXK01000008.1"/>
</dbReference>
<gene>
    <name evidence="3" type="ORF">SAMN04487984_1298</name>
</gene>
<dbReference type="EMBL" id="FWXK01000008">
    <property type="protein sequence ID" value="SMC47023.1"/>
    <property type="molecule type" value="Genomic_DNA"/>
</dbReference>
<dbReference type="CDD" id="cd07381">
    <property type="entry name" value="MPP_CapA"/>
    <property type="match status" value="1"/>
</dbReference>
<dbReference type="Pfam" id="PF09587">
    <property type="entry name" value="PGA_cap"/>
    <property type="match status" value="1"/>
</dbReference>
<evidence type="ECO:0000313" key="3">
    <source>
        <dbReference type="EMBL" id="SMC47023.1"/>
    </source>
</evidence>